<dbReference type="Gene3D" id="1.10.10.60">
    <property type="entry name" value="Homeodomain-like"/>
    <property type="match status" value="1"/>
</dbReference>
<dbReference type="InterPro" id="IPR051066">
    <property type="entry name" value="Trans_reg/Corepressor"/>
</dbReference>
<accession>A0AAV2TIL9</accession>
<dbReference type="AlphaFoldDB" id="A0AAV2TIL9"/>
<dbReference type="GO" id="GO:0006357">
    <property type="term" value="P:regulation of transcription by RNA polymerase II"/>
    <property type="evidence" value="ECO:0007669"/>
    <property type="project" value="TreeGrafter"/>
</dbReference>
<protein>
    <recommendedName>
        <fullName evidence="14">REST corepressor</fullName>
    </recommendedName>
</protein>
<keyword evidence="2" id="KW-0479">Metal-binding</keyword>
<evidence type="ECO:0000256" key="3">
    <source>
        <dbReference type="ARBA" id="ARBA00022771"/>
    </source>
</evidence>
<dbReference type="InterPro" id="IPR017884">
    <property type="entry name" value="SANT_dom"/>
</dbReference>
<dbReference type="Gene3D" id="1.20.58.1880">
    <property type="match status" value="1"/>
</dbReference>
<keyword evidence="8" id="KW-0539">Nucleus</keyword>
<evidence type="ECO:0008006" key="14">
    <source>
        <dbReference type="Google" id="ProtNLM"/>
    </source>
</evidence>
<dbReference type="GO" id="GO:0000118">
    <property type="term" value="C:histone deacetylase complex"/>
    <property type="evidence" value="ECO:0007669"/>
    <property type="project" value="TreeGrafter"/>
</dbReference>
<feature type="compositionally biased region" description="Polar residues" evidence="9">
    <location>
        <begin position="313"/>
        <end position="324"/>
    </location>
</feature>
<evidence type="ECO:0000256" key="6">
    <source>
        <dbReference type="ARBA" id="ARBA00023125"/>
    </source>
</evidence>
<name>A0AAV2TIL9_CALDB</name>
<evidence type="ECO:0000259" key="11">
    <source>
        <dbReference type="PROSITE" id="PS51293"/>
    </source>
</evidence>
<dbReference type="InterPro" id="IPR001005">
    <property type="entry name" value="SANT/Myb"/>
</dbReference>
<evidence type="ECO:0000256" key="4">
    <source>
        <dbReference type="ARBA" id="ARBA00022833"/>
    </source>
</evidence>
<evidence type="ECO:0000313" key="12">
    <source>
        <dbReference type="EMBL" id="CAL5136084.1"/>
    </source>
</evidence>
<dbReference type="PROSITE" id="PS51293">
    <property type="entry name" value="SANT"/>
    <property type="match status" value="1"/>
</dbReference>
<dbReference type="SMART" id="SM00717">
    <property type="entry name" value="SANT"/>
    <property type="match status" value="2"/>
</dbReference>
<feature type="compositionally biased region" description="Basic residues" evidence="9">
    <location>
        <begin position="296"/>
        <end position="311"/>
    </location>
</feature>
<evidence type="ECO:0000256" key="1">
    <source>
        <dbReference type="ARBA" id="ARBA00004123"/>
    </source>
</evidence>
<feature type="domain" description="SANT" evidence="11">
    <location>
        <begin position="128"/>
        <end position="179"/>
    </location>
</feature>
<evidence type="ECO:0000256" key="2">
    <source>
        <dbReference type="ARBA" id="ARBA00022723"/>
    </source>
</evidence>
<comment type="caution">
    <text evidence="12">The sequence shown here is derived from an EMBL/GenBank/DDBJ whole genome shotgun (WGS) entry which is preliminary data.</text>
</comment>
<evidence type="ECO:0000256" key="5">
    <source>
        <dbReference type="ARBA" id="ARBA00023015"/>
    </source>
</evidence>
<keyword evidence="4" id="KW-0862">Zinc</keyword>
<dbReference type="GO" id="GO:0003677">
    <property type="term" value="F:DNA binding"/>
    <property type="evidence" value="ECO:0007669"/>
    <property type="project" value="UniProtKB-KW"/>
</dbReference>
<dbReference type="PROSITE" id="PS51156">
    <property type="entry name" value="ELM2"/>
    <property type="match status" value="1"/>
</dbReference>
<proteinExistence type="predicted"/>
<evidence type="ECO:0000259" key="10">
    <source>
        <dbReference type="PROSITE" id="PS51156"/>
    </source>
</evidence>
<dbReference type="InterPro" id="IPR000949">
    <property type="entry name" value="ELM2_dom"/>
</dbReference>
<dbReference type="GO" id="GO:0008270">
    <property type="term" value="F:zinc ion binding"/>
    <property type="evidence" value="ECO:0007669"/>
    <property type="project" value="UniProtKB-KW"/>
</dbReference>
<gene>
    <name evidence="12" type="ORF">CDAUBV1_LOCUS10171</name>
</gene>
<keyword evidence="7" id="KW-0804">Transcription</keyword>
<reference evidence="12" key="1">
    <citation type="submission" date="2024-06" db="EMBL/GenBank/DDBJ databases">
        <authorList>
            <person name="Liu X."/>
            <person name="Lenzi L."/>
            <person name="Haldenby T S."/>
            <person name="Uol C."/>
        </authorList>
    </citation>
    <scope>NUCLEOTIDE SEQUENCE</scope>
</reference>
<keyword evidence="6" id="KW-0238">DNA-binding</keyword>
<keyword evidence="3" id="KW-0863">Zinc-finger</keyword>
<dbReference type="EMBL" id="CAXLJL010000290">
    <property type="protein sequence ID" value="CAL5136084.1"/>
    <property type="molecule type" value="Genomic_DNA"/>
</dbReference>
<dbReference type="SMART" id="SM01189">
    <property type="entry name" value="ELM2"/>
    <property type="match status" value="1"/>
</dbReference>
<dbReference type="Proteomes" id="UP001497525">
    <property type="component" value="Unassembled WGS sequence"/>
</dbReference>
<keyword evidence="5" id="KW-0805">Transcription regulation</keyword>
<comment type="subcellular location">
    <subcellularLocation>
        <location evidence="1">Nucleus</location>
    </subcellularLocation>
</comment>
<feature type="region of interest" description="Disordered" evidence="9">
    <location>
        <begin position="266"/>
        <end position="331"/>
    </location>
</feature>
<dbReference type="InterPro" id="IPR009057">
    <property type="entry name" value="Homeodomain-like_sf"/>
</dbReference>
<evidence type="ECO:0000256" key="8">
    <source>
        <dbReference type="ARBA" id="ARBA00023242"/>
    </source>
</evidence>
<sequence length="519" mass="58166">MSNMLTRGRLSQSFLKSDQDAFDNAFTRLSSVGLSSEGPPDAVIRVGSEFQVDLPPFKGEPPPSILSQPDRGVALWHPIHETFHEELVKFLSLATTKHGYSEEQALALLTWHKADFDRAQADLPNFSPLKYEWSASERRIFFIALDYYNKQFHKIKKLFPNRTVNELILFYYLNKRNQQTLYEMSLHGPRWAGLHRRGYLVPGLVSHINDGNLGKSDAHNKIDVDLDPNDQVDAEIKRYLDSLHGIVSENMDFDEDLEAPVPVVMESADSEESEARGSAGGVQRENEADDDENKSKSHLPGRKRRRTRGRQRNLTSSAYTNSVVEDTLNGRPIPSKHARFEEELAAVAAISNSNETSAPKTVEPTCPIKQGSRRGIIYASTPALSRAKVPPGMYYVHKQFIETSRGSKEQHYEELSSLEETARSLSLRVDENIRKASLANALLDGIEHLRPPATPVDPHWSAIDIQLATHAIGELGRDYAAIASRLVNKTPSMVATLFEIYGQQLNLNELASMSPIVML</sequence>
<dbReference type="FunFam" id="1.10.10.60:FF:000012">
    <property type="entry name" value="Metastasis-associated 1 family, member 3"/>
    <property type="match status" value="1"/>
</dbReference>
<dbReference type="PANTHER" id="PTHR16089">
    <property type="entry name" value="REST COREPRESSOR COREST PROTEIN-RELATED"/>
    <property type="match status" value="1"/>
</dbReference>
<evidence type="ECO:0000313" key="13">
    <source>
        <dbReference type="Proteomes" id="UP001497525"/>
    </source>
</evidence>
<dbReference type="SUPFAM" id="SSF46689">
    <property type="entry name" value="Homeodomain-like"/>
    <property type="match status" value="1"/>
</dbReference>
<dbReference type="GO" id="GO:0005667">
    <property type="term" value="C:transcription regulator complex"/>
    <property type="evidence" value="ECO:0007669"/>
    <property type="project" value="TreeGrafter"/>
</dbReference>
<evidence type="ECO:0000256" key="7">
    <source>
        <dbReference type="ARBA" id="ARBA00023163"/>
    </source>
</evidence>
<organism evidence="12 13">
    <name type="scientific">Calicophoron daubneyi</name>
    <name type="common">Rumen fluke</name>
    <name type="synonym">Paramphistomum daubneyi</name>
    <dbReference type="NCBI Taxonomy" id="300641"/>
    <lineage>
        <taxon>Eukaryota</taxon>
        <taxon>Metazoa</taxon>
        <taxon>Spiralia</taxon>
        <taxon>Lophotrochozoa</taxon>
        <taxon>Platyhelminthes</taxon>
        <taxon>Trematoda</taxon>
        <taxon>Digenea</taxon>
        <taxon>Plagiorchiida</taxon>
        <taxon>Pronocephalata</taxon>
        <taxon>Paramphistomoidea</taxon>
        <taxon>Paramphistomidae</taxon>
        <taxon>Calicophoron</taxon>
    </lineage>
</organism>
<dbReference type="GO" id="GO:0003714">
    <property type="term" value="F:transcription corepressor activity"/>
    <property type="evidence" value="ECO:0007669"/>
    <property type="project" value="TreeGrafter"/>
</dbReference>
<dbReference type="PANTHER" id="PTHR16089:SF28">
    <property type="entry name" value="REST COREPRESSOR"/>
    <property type="match status" value="1"/>
</dbReference>
<evidence type="ECO:0000256" key="9">
    <source>
        <dbReference type="SAM" id="MobiDB-lite"/>
    </source>
</evidence>
<feature type="domain" description="ELM2" evidence="10">
    <location>
        <begin position="42"/>
        <end position="127"/>
    </location>
</feature>